<evidence type="ECO:0000256" key="7">
    <source>
        <dbReference type="SAM" id="MobiDB-lite"/>
    </source>
</evidence>
<keyword evidence="6" id="KW-0325">Glycoprotein</keyword>
<dbReference type="EMBL" id="NBSH01000021">
    <property type="protein sequence ID" value="ORX33462.1"/>
    <property type="molecule type" value="Genomic_DNA"/>
</dbReference>
<dbReference type="InterPro" id="IPR033138">
    <property type="entry name" value="Cu_oxidase_CS"/>
</dbReference>
<dbReference type="GO" id="GO:0005507">
    <property type="term" value="F:copper ion binding"/>
    <property type="evidence" value="ECO:0007669"/>
    <property type="project" value="InterPro"/>
</dbReference>
<dbReference type="InterPro" id="IPR001117">
    <property type="entry name" value="Cu-oxidase_2nd"/>
</dbReference>
<evidence type="ECO:0000256" key="8">
    <source>
        <dbReference type="SAM" id="Phobius"/>
    </source>
</evidence>
<dbReference type="Gene3D" id="2.60.40.420">
    <property type="entry name" value="Cupredoxins - blue copper proteins"/>
    <property type="match status" value="3"/>
</dbReference>
<evidence type="ECO:0000259" key="9">
    <source>
        <dbReference type="Pfam" id="PF00394"/>
    </source>
</evidence>
<keyword evidence="3" id="KW-0560">Oxidoreductase</keyword>
<feature type="transmembrane region" description="Helical" evidence="8">
    <location>
        <begin position="38"/>
        <end position="58"/>
    </location>
</feature>
<dbReference type="AlphaFoldDB" id="A0A1Y1U639"/>
<dbReference type="Pfam" id="PF07731">
    <property type="entry name" value="Cu-oxidase_2"/>
    <property type="match status" value="1"/>
</dbReference>
<dbReference type="InterPro" id="IPR002355">
    <property type="entry name" value="Cu_oxidase_Cu_BS"/>
</dbReference>
<keyword evidence="8" id="KW-1133">Transmembrane helix</keyword>
<evidence type="ECO:0000259" key="11">
    <source>
        <dbReference type="Pfam" id="PF07732"/>
    </source>
</evidence>
<keyword evidence="13" id="KW-1185">Reference proteome</keyword>
<organism evidence="12 13">
    <name type="scientific">Kockovaella imperatae</name>
    <dbReference type="NCBI Taxonomy" id="4999"/>
    <lineage>
        <taxon>Eukaryota</taxon>
        <taxon>Fungi</taxon>
        <taxon>Dikarya</taxon>
        <taxon>Basidiomycota</taxon>
        <taxon>Agaricomycotina</taxon>
        <taxon>Tremellomycetes</taxon>
        <taxon>Tremellales</taxon>
        <taxon>Cuniculitremaceae</taxon>
        <taxon>Kockovaella</taxon>
    </lineage>
</organism>
<comment type="similarity">
    <text evidence="1">Belongs to the multicopper oxidase family.</text>
</comment>
<sequence length="673" mass="74405">MSDDRHGEKEPLEPESTPETLDFDDELPPRHTPRGRKWILAVGALIVIGLALGLGVGLGKHHSAKSSPTATPSPSIWTGGPENATDIKTTLTREELLGDQDRWLLSNRNFTISTEPQTRTFNWTLSEVNAAPGGLIKPMIVINGMSPGPMLEGNLGDRFVINVYNNMTNETTIHWHGMYLRNQNFMDGTYSVTQCGIPPGGSMTYNWTVQQWGSSWYHAHKAAQYTDGLYGPIVLHTPNETAMTANKYDEDYTVMINDMYNTQASAITWRYEALGTGLDGNPGDEPAPDGGMINGVSQARCAYLPASNDVEPERRRDVSERQAGEYAFYPSSNYCGSEHVDYWNVTWVQGDTYRIRLINPGTFVNTIFSIDSHPLTIIEADGTSVIPYTVNSVDIGVAQRYSVLVTLNQTKGAYWIRNTLATDQLRYTTPDFNATTLGVLRYQGVDPTLMPANLPAPSLNGTASFDSSQLVPADRIDAVPPSKQVFVQFGMQYTTDKQHYMFFNSSSWTPMAPGQSTIGTIKSIGASSFSGNASAMSQLQDGRLGSQLTIINEKPEYMDLIVNSLDDGDHPFHLHGHTFQIMSMGSTGFYEDSSSLNMTNPMRRDTVIIPAYGHLVLRIDTSNPGVWVFHCHITWHMEIGLLLAIVDLPDEIAAFETPNDWNQLCAPDARLGY</sequence>
<evidence type="ECO:0000259" key="10">
    <source>
        <dbReference type="Pfam" id="PF07731"/>
    </source>
</evidence>
<dbReference type="InParanoid" id="A0A1Y1U639"/>
<feature type="region of interest" description="Disordered" evidence="7">
    <location>
        <begin position="59"/>
        <end position="83"/>
    </location>
</feature>
<evidence type="ECO:0000313" key="13">
    <source>
        <dbReference type="Proteomes" id="UP000193218"/>
    </source>
</evidence>
<dbReference type="InterPro" id="IPR008972">
    <property type="entry name" value="Cupredoxin"/>
</dbReference>
<comment type="caution">
    <text evidence="12">The sequence shown here is derived from an EMBL/GenBank/DDBJ whole genome shotgun (WGS) entry which is preliminary data.</text>
</comment>
<keyword evidence="4" id="KW-0186">Copper</keyword>
<evidence type="ECO:0000256" key="4">
    <source>
        <dbReference type="ARBA" id="ARBA00023008"/>
    </source>
</evidence>
<dbReference type="PROSITE" id="PS00080">
    <property type="entry name" value="MULTICOPPER_OXIDASE2"/>
    <property type="match status" value="1"/>
</dbReference>
<protein>
    <submittedName>
        <fullName evidence="12">Cupredoxin</fullName>
    </submittedName>
</protein>
<dbReference type="InterPro" id="IPR045087">
    <property type="entry name" value="Cu-oxidase_fam"/>
</dbReference>
<feature type="compositionally biased region" description="Low complexity" evidence="7">
    <location>
        <begin position="65"/>
        <end position="75"/>
    </location>
</feature>
<evidence type="ECO:0000256" key="6">
    <source>
        <dbReference type="ARBA" id="ARBA00023180"/>
    </source>
</evidence>
<dbReference type="OrthoDB" id="2121828at2759"/>
<evidence type="ECO:0000256" key="1">
    <source>
        <dbReference type="ARBA" id="ARBA00010609"/>
    </source>
</evidence>
<accession>A0A1Y1U639</accession>
<dbReference type="Pfam" id="PF07732">
    <property type="entry name" value="Cu-oxidase_3"/>
    <property type="match status" value="1"/>
</dbReference>
<dbReference type="Proteomes" id="UP000193218">
    <property type="component" value="Unassembled WGS sequence"/>
</dbReference>
<feature type="domain" description="Plastocyanin-like" evidence="9">
    <location>
        <begin position="250"/>
        <end position="444"/>
    </location>
</feature>
<feature type="region of interest" description="Disordered" evidence="7">
    <location>
        <begin position="1"/>
        <end position="29"/>
    </location>
</feature>
<dbReference type="PANTHER" id="PTHR11709:SF414">
    <property type="entry name" value="ADR239WP"/>
    <property type="match status" value="1"/>
</dbReference>
<evidence type="ECO:0000256" key="2">
    <source>
        <dbReference type="ARBA" id="ARBA00022723"/>
    </source>
</evidence>
<dbReference type="GeneID" id="33560572"/>
<dbReference type="PROSITE" id="PS00079">
    <property type="entry name" value="MULTICOPPER_OXIDASE1"/>
    <property type="match status" value="1"/>
</dbReference>
<keyword evidence="8" id="KW-0472">Membrane</keyword>
<keyword evidence="8" id="KW-0812">Transmembrane</keyword>
<reference evidence="12 13" key="1">
    <citation type="submission" date="2017-03" db="EMBL/GenBank/DDBJ databases">
        <title>Widespread Adenine N6-methylation of Active Genes in Fungi.</title>
        <authorList>
            <consortium name="DOE Joint Genome Institute"/>
            <person name="Mondo S.J."/>
            <person name="Dannebaum R.O."/>
            <person name="Kuo R.C."/>
            <person name="Louie K.B."/>
            <person name="Bewick A.J."/>
            <person name="Labutti K."/>
            <person name="Haridas S."/>
            <person name="Kuo A."/>
            <person name="Salamov A."/>
            <person name="Ahrendt S.R."/>
            <person name="Lau R."/>
            <person name="Bowen B.P."/>
            <person name="Lipzen A."/>
            <person name="Sullivan W."/>
            <person name="Andreopoulos W.B."/>
            <person name="Clum A."/>
            <person name="Lindquist E."/>
            <person name="Daum C."/>
            <person name="Northen T.R."/>
            <person name="Ramamoorthy G."/>
            <person name="Schmitz R.J."/>
            <person name="Gryganskyi A."/>
            <person name="Culley D."/>
            <person name="Magnuson J."/>
            <person name="James T.Y."/>
            <person name="O'Malley M.A."/>
            <person name="Stajich J.E."/>
            <person name="Spatafora J.W."/>
            <person name="Visel A."/>
            <person name="Grigoriev I.V."/>
        </authorList>
    </citation>
    <scope>NUCLEOTIDE SEQUENCE [LARGE SCALE GENOMIC DNA]</scope>
    <source>
        <strain evidence="12 13">NRRL Y-17943</strain>
    </source>
</reference>
<dbReference type="SUPFAM" id="SSF49503">
    <property type="entry name" value="Cupredoxins"/>
    <property type="match status" value="3"/>
</dbReference>
<gene>
    <name evidence="12" type="ORF">BD324DRAFT_654172</name>
</gene>
<feature type="domain" description="Plastocyanin-like" evidence="10">
    <location>
        <begin position="553"/>
        <end position="649"/>
    </location>
</feature>
<dbReference type="STRING" id="4999.A0A1Y1U639"/>
<feature type="compositionally biased region" description="Basic and acidic residues" evidence="7">
    <location>
        <begin position="1"/>
        <end position="12"/>
    </location>
</feature>
<evidence type="ECO:0000256" key="3">
    <source>
        <dbReference type="ARBA" id="ARBA00023002"/>
    </source>
</evidence>
<dbReference type="Pfam" id="PF00394">
    <property type="entry name" value="Cu-oxidase"/>
    <property type="match status" value="1"/>
</dbReference>
<dbReference type="PANTHER" id="PTHR11709">
    <property type="entry name" value="MULTI-COPPER OXIDASE"/>
    <property type="match status" value="1"/>
</dbReference>
<dbReference type="GO" id="GO:0016491">
    <property type="term" value="F:oxidoreductase activity"/>
    <property type="evidence" value="ECO:0007669"/>
    <property type="project" value="UniProtKB-KW"/>
</dbReference>
<feature type="domain" description="Plastocyanin-like" evidence="11">
    <location>
        <begin position="129"/>
        <end position="239"/>
    </location>
</feature>
<evidence type="ECO:0000313" key="12">
    <source>
        <dbReference type="EMBL" id="ORX33462.1"/>
    </source>
</evidence>
<dbReference type="RefSeq" id="XP_021867797.1">
    <property type="nucleotide sequence ID" value="XM_022018763.1"/>
</dbReference>
<name>A0A1Y1U639_9TREE</name>
<dbReference type="InterPro" id="IPR011706">
    <property type="entry name" value="Cu-oxidase_C"/>
</dbReference>
<evidence type="ECO:0000256" key="5">
    <source>
        <dbReference type="ARBA" id="ARBA00023157"/>
    </source>
</evidence>
<proteinExistence type="inferred from homology"/>
<keyword evidence="2" id="KW-0479">Metal-binding</keyword>
<dbReference type="InterPro" id="IPR011707">
    <property type="entry name" value="Cu-oxidase-like_N"/>
</dbReference>
<keyword evidence="5" id="KW-1015">Disulfide bond</keyword>